<evidence type="ECO:0000256" key="1">
    <source>
        <dbReference type="ARBA" id="ARBA00005234"/>
    </source>
</evidence>
<keyword evidence="4" id="KW-0833">Ubl conjugation pathway</keyword>
<feature type="compositionally biased region" description="Basic and acidic residues" evidence="6">
    <location>
        <begin position="674"/>
        <end position="691"/>
    </location>
</feature>
<feature type="compositionally biased region" description="Acidic residues" evidence="6">
    <location>
        <begin position="707"/>
        <end position="755"/>
    </location>
</feature>
<dbReference type="GO" id="GO:0006508">
    <property type="term" value="P:proteolysis"/>
    <property type="evidence" value="ECO:0007669"/>
    <property type="project" value="UniProtKB-KW"/>
</dbReference>
<evidence type="ECO:0000256" key="5">
    <source>
        <dbReference type="ARBA" id="ARBA00022801"/>
    </source>
</evidence>
<proteinExistence type="inferred from homology"/>
<feature type="region of interest" description="Disordered" evidence="6">
    <location>
        <begin position="34"/>
        <end position="203"/>
    </location>
</feature>
<feature type="compositionally biased region" description="Polar residues" evidence="6">
    <location>
        <begin position="34"/>
        <end position="46"/>
    </location>
</feature>
<feature type="region of interest" description="Disordered" evidence="6">
    <location>
        <begin position="671"/>
        <end position="762"/>
    </location>
</feature>
<evidence type="ECO:0000313" key="8">
    <source>
        <dbReference type="EMBL" id="GFT54542.1"/>
    </source>
</evidence>
<feature type="compositionally biased region" description="Polar residues" evidence="6">
    <location>
        <begin position="64"/>
        <end position="110"/>
    </location>
</feature>
<keyword evidence="3" id="KW-0645">Protease</keyword>
<dbReference type="SUPFAM" id="SSF54001">
    <property type="entry name" value="Cysteine proteinases"/>
    <property type="match status" value="1"/>
</dbReference>
<gene>
    <name evidence="8" type="primary">Senp6</name>
    <name evidence="8" type="ORF">NPIL_694851</name>
</gene>
<dbReference type="Proteomes" id="UP000887013">
    <property type="component" value="Unassembled WGS sequence"/>
</dbReference>
<protein>
    <recommendedName>
        <fullName evidence="7">Ubiquitin-like protease family profile domain-containing protein</fullName>
    </recommendedName>
</protein>
<feature type="compositionally biased region" description="Polar residues" evidence="6">
    <location>
        <begin position="117"/>
        <end position="203"/>
    </location>
</feature>
<evidence type="ECO:0000256" key="3">
    <source>
        <dbReference type="ARBA" id="ARBA00022670"/>
    </source>
</evidence>
<reference evidence="8" key="1">
    <citation type="submission" date="2020-08" db="EMBL/GenBank/DDBJ databases">
        <title>Multicomponent nature underlies the extraordinary mechanical properties of spider dragline silk.</title>
        <authorList>
            <person name="Kono N."/>
            <person name="Nakamura H."/>
            <person name="Mori M."/>
            <person name="Yoshida Y."/>
            <person name="Ohtoshi R."/>
            <person name="Malay A.D."/>
            <person name="Moran D.A.P."/>
            <person name="Tomita M."/>
            <person name="Numata K."/>
            <person name="Arakawa K."/>
        </authorList>
    </citation>
    <scope>NUCLEOTIDE SEQUENCE</scope>
</reference>
<accession>A0A8X6P6W8</accession>
<dbReference type="Pfam" id="PF02902">
    <property type="entry name" value="Peptidase_C48"/>
    <property type="match status" value="1"/>
</dbReference>
<keyword evidence="5" id="KW-0378">Hydrolase</keyword>
<feature type="compositionally biased region" description="Polar residues" evidence="6">
    <location>
        <begin position="465"/>
        <end position="475"/>
    </location>
</feature>
<dbReference type="OrthoDB" id="9993754at2759"/>
<dbReference type="GO" id="GO:0005634">
    <property type="term" value="C:nucleus"/>
    <property type="evidence" value="ECO:0007669"/>
    <property type="project" value="TreeGrafter"/>
</dbReference>
<evidence type="ECO:0000259" key="7">
    <source>
        <dbReference type="PROSITE" id="PS50600"/>
    </source>
</evidence>
<dbReference type="InterPro" id="IPR051947">
    <property type="entry name" value="Sentrin-specific_protease"/>
</dbReference>
<evidence type="ECO:0000256" key="4">
    <source>
        <dbReference type="ARBA" id="ARBA00022786"/>
    </source>
</evidence>
<dbReference type="GO" id="GO:0016926">
    <property type="term" value="P:protein desumoylation"/>
    <property type="evidence" value="ECO:0007669"/>
    <property type="project" value="TreeGrafter"/>
</dbReference>
<feature type="region of interest" description="Disordered" evidence="6">
    <location>
        <begin position="1097"/>
        <end position="1185"/>
    </location>
</feature>
<comment type="caution">
    <text evidence="8">The sequence shown here is derived from an EMBL/GenBank/DDBJ whole genome shotgun (WGS) entry which is preliminary data.</text>
</comment>
<feature type="compositionally biased region" description="Low complexity" evidence="6">
    <location>
        <begin position="1141"/>
        <end position="1156"/>
    </location>
</feature>
<dbReference type="GO" id="GO:0070139">
    <property type="term" value="F:SUMO-specific endopeptidase activity"/>
    <property type="evidence" value="ECO:0007669"/>
    <property type="project" value="TreeGrafter"/>
</dbReference>
<keyword evidence="2" id="KW-0597">Phosphoprotein</keyword>
<evidence type="ECO:0000256" key="6">
    <source>
        <dbReference type="SAM" id="MobiDB-lite"/>
    </source>
</evidence>
<feature type="compositionally biased region" description="Polar residues" evidence="6">
    <location>
        <begin position="1112"/>
        <end position="1121"/>
    </location>
</feature>
<name>A0A8X6P6W8_NEPPI</name>
<dbReference type="PANTHER" id="PTHR46896:SF3">
    <property type="entry name" value="FI06413P-RELATED"/>
    <property type="match status" value="1"/>
</dbReference>
<organism evidence="8 9">
    <name type="scientific">Nephila pilipes</name>
    <name type="common">Giant wood spider</name>
    <name type="synonym">Nephila maculata</name>
    <dbReference type="NCBI Taxonomy" id="299642"/>
    <lineage>
        <taxon>Eukaryota</taxon>
        <taxon>Metazoa</taxon>
        <taxon>Ecdysozoa</taxon>
        <taxon>Arthropoda</taxon>
        <taxon>Chelicerata</taxon>
        <taxon>Arachnida</taxon>
        <taxon>Araneae</taxon>
        <taxon>Araneomorphae</taxon>
        <taxon>Entelegynae</taxon>
        <taxon>Araneoidea</taxon>
        <taxon>Nephilidae</taxon>
        <taxon>Nephila</taxon>
    </lineage>
</organism>
<evidence type="ECO:0000313" key="9">
    <source>
        <dbReference type="Proteomes" id="UP000887013"/>
    </source>
</evidence>
<dbReference type="InterPro" id="IPR038765">
    <property type="entry name" value="Papain-like_cys_pep_sf"/>
</dbReference>
<dbReference type="PANTHER" id="PTHR46896">
    <property type="entry name" value="SENTRIN-SPECIFIC PROTEASE"/>
    <property type="match status" value="1"/>
</dbReference>
<keyword evidence="9" id="KW-1185">Reference proteome</keyword>
<dbReference type="InterPro" id="IPR003653">
    <property type="entry name" value="Peptidase_C48_C"/>
</dbReference>
<dbReference type="GO" id="GO:0005737">
    <property type="term" value="C:cytoplasm"/>
    <property type="evidence" value="ECO:0007669"/>
    <property type="project" value="TreeGrafter"/>
</dbReference>
<feature type="compositionally biased region" description="Polar residues" evidence="6">
    <location>
        <begin position="421"/>
        <end position="456"/>
    </location>
</feature>
<sequence length="1330" mass="147463">MNQASSNSNMPRSTVETLKQIQAKQGLSISIVGQDNSRSSFPLDSSVSKEMKPKQIVTIDKNSKLPTRSSVATENKSTLSQAKSVPCTSSESRASGAQSVLTSNQSSFQETKMPGSINKSVTPTVSSESRAFGSQSWSNPSSLATENKTQGNTIRVIQSGTPQSENKSSGVPGRVSQNSTTFTENKIQNSRVSQNISPLIDNKSQGRINQVTVTEAKNQASHRLSQSQLSFEGKVQASQNRLTVGSPPLEVKAMNSNQGRSSQTPVFVHESKSSGGQRTVNQVLNINQTKANLNRSSDIKIPNQIRVNQVKNVPVERIRPSIKSISEQSSVNVPMSERNLNNPFRVASALGTKVSASSEEKSLVKVTRVSQNISVVSENQSAAHSKISQNLSMHSESKAVCQVVKVSSVSSEMSQKSSVSFDNLSNPATPGINAMSTPRGTTVKRPQTSRVTNSTPVAKKKCTKRSSPNTSDANTKHVQAALEAASFSSDEGSPKDNKFFNMKGLTPGLTITPIRKNAPTVTGASGSITKTVSGSSMVNCPSCQQISINLNFCDHCHTRIPTTIQQIPLNRQAEVGPSYVVKNVMTTKIKQFVIYEDQNQSIQIQQAVQGLVESNPVIQVAPRSKGRPRTRRKFEEPVCYTLSSDEEEPVQVPYHPILEETQANVSQLFPVDSEGSKSEHSSTSEVLHDENQDFDDPQFPGVTDINEGVEIEEEPDEDEEEMEYENEMVEEEEEEELDESVGEEEDEIPPEENEQETIRGQRPTDYPLRCRSVRIGSYKVHPAMTQPHVPVTLATESITFRAPSLTEPPKVVLISIRSHDITKVLVHFGRCLPIMYIYTTPSFGEAVRNALHMIQGDSRYFDPTTKDDKTQKLTFLIDSMTDEQRHFIRQIFPGDKKVHEIDQKQANEILVKSTPNQSTTFVKLHSPDTVVISTGTESPSIQITNVSAQVPVSKIQQQQQQQPPPNIIKLLTYPPPPQTGGIAITNEDLQCLNEGEFLNDAIIDFYLKYIFNEKLSPTQRDKTHIFSSFFYPRLTHKPERVRPGDDTTKTVQVRRHNQVKTWTRHVDIFSKDFIIIPVNQNVHWFLAIICYPGKVPEQPNVPTKSEVKTSKSSDNVTSTVEQEGGGSKVIIKELSSNGEGDSSNADDNSLNSSGNSPYLVEEPPDSDEPSPETPDSSTHPDGKQRKEMPCICIFDSLSGPNRWRIPATLRDYLEMEWKMKKGTRKAFNRDTMQGFIMKCPQQTNYSDCGMYLLQFVESFFENPIPYFGNPMPDLTNWFSEVKISKKRQQLKDLIISIHRKQLAAANANARKNQPDGVQSSPSTVQQTDNR</sequence>
<evidence type="ECO:0000256" key="2">
    <source>
        <dbReference type="ARBA" id="ARBA00022553"/>
    </source>
</evidence>
<dbReference type="EMBL" id="BMAW01112801">
    <property type="protein sequence ID" value="GFT54542.1"/>
    <property type="molecule type" value="Genomic_DNA"/>
</dbReference>
<feature type="domain" description="Ubiquitin-like protease family profile" evidence="7">
    <location>
        <begin position="982"/>
        <end position="1259"/>
    </location>
</feature>
<feature type="region of interest" description="Disordered" evidence="6">
    <location>
        <begin position="1305"/>
        <end position="1330"/>
    </location>
</feature>
<comment type="similarity">
    <text evidence="1">Belongs to the peptidase C48 family.</text>
</comment>
<dbReference type="Gene3D" id="3.40.395.10">
    <property type="entry name" value="Adenoviral Proteinase, Chain A"/>
    <property type="match status" value="1"/>
</dbReference>
<dbReference type="PROSITE" id="PS50600">
    <property type="entry name" value="ULP_PROTEASE"/>
    <property type="match status" value="1"/>
</dbReference>
<feature type="region of interest" description="Disordered" evidence="6">
    <location>
        <begin position="418"/>
        <end position="475"/>
    </location>
</feature>
<feature type="compositionally biased region" description="Polar residues" evidence="6">
    <location>
        <begin position="1309"/>
        <end position="1330"/>
    </location>
</feature>